<dbReference type="AlphaFoldDB" id="A0A0A9H9P4"/>
<organism evidence="1">
    <name type="scientific">Arundo donax</name>
    <name type="common">Giant reed</name>
    <name type="synonym">Donax arundinaceus</name>
    <dbReference type="NCBI Taxonomy" id="35708"/>
    <lineage>
        <taxon>Eukaryota</taxon>
        <taxon>Viridiplantae</taxon>
        <taxon>Streptophyta</taxon>
        <taxon>Embryophyta</taxon>
        <taxon>Tracheophyta</taxon>
        <taxon>Spermatophyta</taxon>
        <taxon>Magnoliopsida</taxon>
        <taxon>Liliopsida</taxon>
        <taxon>Poales</taxon>
        <taxon>Poaceae</taxon>
        <taxon>PACMAD clade</taxon>
        <taxon>Arundinoideae</taxon>
        <taxon>Arundineae</taxon>
        <taxon>Arundo</taxon>
    </lineage>
</organism>
<dbReference type="EMBL" id="GBRH01164414">
    <property type="protein sequence ID" value="JAE33482.1"/>
    <property type="molecule type" value="Transcribed_RNA"/>
</dbReference>
<protein>
    <submittedName>
        <fullName evidence="1">DNA binding / catalytic/ nuclease</fullName>
    </submittedName>
</protein>
<name>A0A0A9H9P4_ARUDO</name>
<sequence>MLTLCMQYSICLEVGMPLQRRSPQDRAPLWSQE</sequence>
<accession>A0A0A9H9P4</accession>
<proteinExistence type="predicted"/>
<reference evidence="1" key="2">
    <citation type="journal article" date="2015" name="Data Brief">
        <title>Shoot transcriptome of the giant reed, Arundo donax.</title>
        <authorList>
            <person name="Barrero R.A."/>
            <person name="Guerrero F.D."/>
            <person name="Moolhuijzen P."/>
            <person name="Goolsby J.A."/>
            <person name="Tidwell J."/>
            <person name="Bellgard S.E."/>
            <person name="Bellgard M.I."/>
        </authorList>
    </citation>
    <scope>NUCLEOTIDE SEQUENCE</scope>
    <source>
        <tissue evidence="1">Shoot tissue taken approximately 20 cm above the soil surface</tissue>
    </source>
</reference>
<evidence type="ECO:0000313" key="1">
    <source>
        <dbReference type="EMBL" id="JAE33482.1"/>
    </source>
</evidence>
<reference evidence="1" key="1">
    <citation type="submission" date="2014-09" db="EMBL/GenBank/DDBJ databases">
        <authorList>
            <person name="Magalhaes I.L.F."/>
            <person name="Oliveira U."/>
            <person name="Santos F.R."/>
            <person name="Vidigal T.H.D.A."/>
            <person name="Brescovit A.D."/>
            <person name="Santos A.J."/>
        </authorList>
    </citation>
    <scope>NUCLEOTIDE SEQUENCE</scope>
    <source>
        <tissue evidence="1">Shoot tissue taken approximately 20 cm above the soil surface</tissue>
    </source>
</reference>